<evidence type="ECO:0000313" key="1">
    <source>
        <dbReference type="EMBL" id="GBP62046.1"/>
    </source>
</evidence>
<evidence type="ECO:0000313" key="2">
    <source>
        <dbReference type="Proteomes" id="UP000299102"/>
    </source>
</evidence>
<sequence length="96" mass="10741">MRLSSIVGVVDRQSSTMVSRLAYLFDPPYSIMRGVYPDSLPCDLNLVKYDKCESLFVCLRRFHASTGCVIGVKDRVMVYFVSDDGVVAALVGWTRP</sequence>
<dbReference type="Proteomes" id="UP000299102">
    <property type="component" value="Unassembled WGS sequence"/>
</dbReference>
<organism evidence="1 2">
    <name type="scientific">Eumeta variegata</name>
    <name type="common">Bagworm moth</name>
    <name type="synonym">Eumeta japonica</name>
    <dbReference type="NCBI Taxonomy" id="151549"/>
    <lineage>
        <taxon>Eukaryota</taxon>
        <taxon>Metazoa</taxon>
        <taxon>Ecdysozoa</taxon>
        <taxon>Arthropoda</taxon>
        <taxon>Hexapoda</taxon>
        <taxon>Insecta</taxon>
        <taxon>Pterygota</taxon>
        <taxon>Neoptera</taxon>
        <taxon>Endopterygota</taxon>
        <taxon>Lepidoptera</taxon>
        <taxon>Glossata</taxon>
        <taxon>Ditrysia</taxon>
        <taxon>Tineoidea</taxon>
        <taxon>Psychidae</taxon>
        <taxon>Oiketicinae</taxon>
        <taxon>Eumeta</taxon>
    </lineage>
</organism>
<dbReference type="EMBL" id="BGZK01000830">
    <property type="protein sequence ID" value="GBP62046.1"/>
    <property type="molecule type" value="Genomic_DNA"/>
</dbReference>
<protein>
    <submittedName>
        <fullName evidence="1">Uncharacterized protein</fullName>
    </submittedName>
</protein>
<gene>
    <name evidence="1" type="ORF">EVAR_54071_1</name>
</gene>
<dbReference type="AlphaFoldDB" id="A0A4C1XDV3"/>
<proteinExistence type="predicted"/>
<reference evidence="1 2" key="1">
    <citation type="journal article" date="2019" name="Commun. Biol.">
        <title>The bagworm genome reveals a unique fibroin gene that provides high tensile strength.</title>
        <authorList>
            <person name="Kono N."/>
            <person name="Nakamura H."/>
            <person name="Ohtoshi R."/>
            <person name="Tomita M."/>
            <person name="Numata K."/>
            <person name="Arakawa K."/>
        </authorList>
    </citation>
    <scope>NUCLEOTIDE SEQUENCE [LARGE SCALE GENOMIC DNA]</scope>
</reference>
<keyword evidence="2" id="KW-1185">Reference proteome</keyword>
<accession>A0A4C1XDV3</accession>
<name>A0A4C1XDV3_EUMVA</name>
<comment type="caution">
    <text evidence="1">The sequence shown here is derived from an EMBL/GenBank/DDBJ whole genome shotgun (WGS) entry which is preliminary data.</text>
</comment>